<protein>
    <submittedName>
        <fullName evidence="1">Uncharacterized protein</fullName>
    </submittedName>
</protein>
<accession>A0A0B7AWW5</accession>
<reference evidence="1" key="1">
    <citation type="submission" date="2014-12" db="EMBL/GenBank/DDBJ databases">
        <title>Insight into the proteome of Arion vulgaris.</title>
        <authorList>
            <person name="Aradska J."/>
            <person name="Bulat T."/>
            <person name="Smidak R."/>
            <person name="Sarate P."/>
            <person name="Gangsoo J."/>
            <person name="Sialana F."/>
            <person name="Bilban M."/>
            <person name="Lubec G."/>
        </authorList>
    </citation>
    <scope>NUCLEOTIDE SEQUENCE</scope>
    <source>
        <tissue evidence="1">Skin</tissue>
    </source>
</reference>
<proteinExistence type="predicted"/>
<sequence length="66" mass="7413">MDYNLNIEFVPRSTSAGKDSTFVTGSESIQKIFSVKGTYTKAETTCQTKKLLGLTLSTLREKKYKK</sequence>
<dbReference type="EMBL" id="HACG01038574">
    <property type="protein sequence ID" value="CEK85439.1"/>
    <property type="molecule type" value="Transcribed_RNA"/>
</dbReference>
<name>A0A0B7AWW5_9EUPU</name>
<dbReference type="AlphaFoldDB" id="A0A0B7AWW5"/>
<organism evidence="1">
    <name type="scientific">Arion vulgaris</name>
    <dbReference type="NCBI Taxonomy" id="1028688"/>
    <lineage>
        <taxon>Eukaryota</taxon>
        <taxon>Metazoa</taxon>
        <taxon>Spiralia</taxon>
        <taxon>Lophotrochozoa</taxon>
        <taxon>Mollusca</taxon>
        <taxon>Gastropoda</taxon>
        <taxon>Heterobranchia</taxon>
        <taxon>Euthyneura</taxon>
        <taxon>Panpulmonata</taxon>
        <taxon>Eupulmonata</taxon>
        <taxon>Stylommatophora</taxon>
        <taxon>Helicina</taxon>
        <taxon>Arionoidea</taxon>
        <taxon>Arionidae</taxon>
        <taxon>Arion</taxon>
    </lineage>
</organism>
<evidence type="ECO:0000313" key="1">
    <source>
        <dbReference type="EMBL" id="CEK85439.1"/>
    </source>
</evidence>
<gene>
    <name evidence="1" type="primary">ORF148251</name>
</gene>